<reference evidence="3 4" key="1">
    <citation type="submission" date="2018-11" db="EMBL/GenBank/DDBJ databases">
        <title>Sequencing the genomes of 1000 actinobacteria strains.</title>
        <authorList>
            <person name="Klenk H.-P."/>
        </authorList>
    </citation>
    <scope>NUCLEOTIDE SEQUENCE [LARGE SCALE GENOMIC DNA]</scope>
    <source>
        <strain evidence="3 4">DSM 13521</strain>
    </source>
</reference>
<sequence length="174" mass="17532">MDGTIRAHEMGRRRLLALPRRAGVVVGAIVGATLTLTLAMSAPSGDESGVDGPAGAPVEASEAMPVPDAPTGVVDARDAGAAPHAGEGGEVEPEEGAAPSPQVADAPAGQGETPTVDPAPSAPVVVECFEEEPCWNWRTMGNGTAGGTLLLPDGEVLDVLVTANGDGTYFVRER</sequence>
<accession>A0A3N2D6X2</accession>
<keyword evidence="2" id="KW-0472">Membrane</keyword>
<keyword evidence="2" id="KW-0812">Transmembrane</keyword>
<proteinExistence type="predicted"/>
<name>A0A3N2D6X2_9MICO</name>
<feature type="transmembrane region" description="Helical" evidence="2">
    <location>
        <begin position="21"/>
        <end position="40"/>
    </location>
</feature>
<dbReference type="EMBL" id="RKHQ01000001">
    <property type="protein sequence ID" value="ROR95495.1"/>
    <property type="molecule type" value="Genomic_DNA"/>
</dbReference>
<evidence type="ECO:0000313" key="3">
    <source>
        <dbReference type="EMBL" id="ROR95495.1"/>
    </source>
</evidence>
<comment type="caution">
    <text evidence="3">The sequence shown here is derived from an EMBL/GenBank/DDBJ whole genome shotgun (WGS) entry which is preliminary data.</text>
</comment>
<keyword evidence="4" id="KW-1185">Reference proteome</keyword>
<evidence type="ECO:0000313" key="4">
    <source>
        <dbReference type="Proteomes" id="UP000275356"/>
    </source>
</evidence>
<gene>
    <name evidence="3" type="ORF">EDD28_0048</name>
</gene>
<feature type="region of interest" description="Disordered" evidence="1">
    <location>
        <begin position="43"/>
        <end position="120"/>
    </location>
</feature>
<keyword evidence="2" id="KW-1133">Transmembrane helix</keyword>
<evidence type="ECO:0000256" key="2">
    <source>
        <dbReference type="SAM" id="Phobius"/>
    </source>
</evidence>
<evidence type="ECO:0000256" key="1">
    <source>
        <dbReference type="SAM" id="MobiDB-lite"/>
    </source>
</evidence>
<dbReference type="Proteomes" id="UP000275356">
    <property type="component" value="Unassembled WGS sequence"/>
</dbReference>
<dbReference type="AlphaFoldDB" id="A0A3N2D6X2"/>
<organism evidence="3 4">
    <name type="scientific">Salana multivorans</name>
    <dbReference type="NCBI Taxonomy" id="120377"/>
    <lineage>
        <taxon>Bacteria</taxon>
        <taxon>Bacillati</taxon>
        <taxon>Actinomycetota</taxon>
        <taxon>Actinomycetes</taxon>
        <taxon>Micrococcales</taxon>
        <taxon>Beutenbergiaceae</taxon>
        <taxon>Salana</taxon>
    </lineage>
</organism>
<dbReference type="RefSeq" id="WP_123737813.1">
    <property type="nucleotide sequence ID" value="NZ_RKHQ01000001.1"/>
</dbReference>
<protein>
    <submittedName>
        <fullName evidence="3">Uncharacterized protein</fullName>
    </submittedName>
</protein>